<proteinExistence type="predicted"/>
<evidence type="ECO:0000256" key="1">
    <source>
        <dbReference type="ARBA" id="ARBA00023015"/>
    </source>
</evidence>
<dbReference type="InterPro" id="IPR036388">
    <property type="entry name" value="WH-like_DNA-bd_sf"/>
</dbReference>
<comment type="caution">
    <text evidence="5">The sequence shown here is derived from an EMBL/GenBank/DDBJ whole genome shotgun (WGS) entry which is preliminary data.</text>
</comment>
<accession>A0A511Z1Z3</accession>
<dbReference type="EMBL" id="BJYK01000012">
    <property type="protein sequence ID" value="GEN81479.1"/>
    <property type="molecule type" value="Genomic_DNA"/>
</dbReference>
<evidence type="ECO:0000256" key="2">
    <source>
        <dbReference type="ARBA" id="ARBA00023125"/>
    </source>
</evidence>
<dbReference type="InterPro" id="IPR011991">
    <property type="entry name" value="ArsR-like_HTH"/>
</dbReference>
<dbReference type="SUPFAM" id="SSF46785">
    <property type="entry name" value="Winged helix' DNA-binding domain"/>
    <property type="match status" value="1"/>
</dbReference>
<dbReference type="Pfam" id="PF01638">
    <property type="entry name" value="HxlR"/>
    <property type="match status" value="1"/>
</dbReference>
<dbReference type="AlphaFoldDB" id="A0A511Z1Z3"/>
<dbReference type="InterPro" id="IPR002577">
    <property type="entry name" value="HTH_HxlR"/>
</dbReference>
<dbReference type="PANTHER" id="PTHR33204">
    <property type="entry name" value="TRANSCRIPTIONAL REGULATOR, MARR FAMILY"/>
    <property type="match status" value="1"/>
</dbReference>
<evidence type="ECO:0000313" key="6">
    <source>
        <dbReference type="Proteomes" id="UP000321484"/>
    </source>
</evidence>
<evidence type="ECO:0000259" key="4">
    <source>
        <dbReference type="PROSITE" id="PS51118"/>
    </source>
</evidence>
<organism evidence="5 6">
    <name type="scientific">Actinotalea fermentans</name>
    <dbReference type="NCBI Taxonomy" id="43671"/>
    <lineage>
        <taxon>Bacteria</taxon>
        <taxon>Bacillati</taxon>
        <taxon>Actinomycetota</taxon>
        <taxon>Actinomycetes</taxon>
        <taxon>Micrococcales</taxon>
        <taxon>Cellulomonadaceae</taxon>
        <taxon>Actinotalea</taxon>
    </lineage>
</organism>
<reference evidence="5 6" key="1">
    <citation type="submission" date="2019-07" db="EMBL/GenBank/DDBJ databases">
        <title>Whole genome shotgun sequence of Actinotalea fermentans NBRC 105374.</title>
        <authorList>
            <person name="Hosoyama A."/>
            <person name="Uohara A."/>
            <person name="Ohji S."/>
            <person name="Ichikawa N."/>
        </authorList>
    </citation>
    <scope>NUCLEOTIDE SEQUENCE [LARGE SCALE GENOMIC DNA]</scope>
    <source>
        <strain evidence="5 6">NBRC 105374</strain>
    </source>
</reference>
<dbReference type="Gene3D" id="1.10.10.10">
    <property type="entry name" value="Winged helix-like DNA-binding domain superfamily/Winged helix DNA-binding domain"/>
    <property type="match status" value="1"/>
</dbReference>
<dbReference type="PROSITE" id="PS51118">
    <property type="entry name" value="HTH_HXLR"/>
    <property type="match status" value="1"/>
</dbReference>
<dbReference type="PANTHER" id="PTHR33204:SF29">
    <property type="entry name" value="TRANSCRIPTIONAL REGULATOR"/>
    <property type="match status" value="1"/>
</dbReference>
<dbReference type="CDD" id="cd00090">
    <property type="entry name" value="HTH_ARSR"/>
    <property type="match status" value="1"/>
</dbReference>
<dbReference type="InterPro" id="IPR036390">
    <property type="entry name" value="WH_DNA-bd_sf"/>
</dbReference>
<dbReference type="GO" id="GO:0003677">
    <property type="term" value="F:DNA binding"/>
    <property type="evidence" value="ECO:0007669"/>
    <property type="project" value="UniProtKB-KW"/>
</dbReference>
<keyword evidence="1" id="KW-0805">Transcription regulation</keyword>
<gene>
    <name evidence="5" type="ORF">AFE02nite_32130</name>
</gene>
<keyword evidence="6" id="KW-1185">Reference proteome</keyword>
<sequence length="135" mass="14737">MCGTYPEVSVEAGMAGTGTFLCGLDAAVAVVGGKWKPLILWALSERPRRTGELRRELDGVSEKVLIAQLRELEEDGVVRREVFAQVPPKVVYHLTEVGVQLDRALGPLGDWGEQHMHDIVARRSARPAAAARPAR</sequence>
<protein>
    <recommendedName>
        <fullName evidence="4">HTH hxlR-type domain-containing protein</fullName>
    </recommendedName>
</protein>
<evidence type="ECO:0000313" key="5">
    <source>
        <dbReference type="EMBL" id="GEN81479.1"/>
    </source>
</evidence>
<keyword evidence="2" id="KW-0238">DNA-binding</keyword>
<evidence type="ECO:0000256" key="3">
    <source>
        <dbReference type="ARBA" id="ARBA00023163"/>
    </source>
</evidence>
<name>A0A511Z1Z3_9CELL</name>
<dbReference type="Proteomes" id="UP000321484">
    <property type="component" value="Unassembled WGS sequence"/>
</dbReference>
<keyword evidence="3" id="KW-0804">Transcription</keyword>
<feature type="domain" description="HTH hxlR-type" evidence="4">
    <location>
        <begin position="22"/>
        <end position="120"/>
    </location>
</feature>